<gene>
    <name evidence="4" type="primary">CRP1</name>
    <name evidence="4" type="ORF">LTR25_002689</name>
</gene>
<dbReference type="CDD" id="cd02859">
    <property type="entry name" value="E_set_AMPKbeta_like_N"/>
    <property type="match status" value="1"/>
</dbReference>
<dbReference type="GO" id="GO:0007165">
    <property type="term" value="P:signal transduction"/>
    <property type="evidence" value="ECO:0007669"/>
    <property type="project" value="TreeGrafter"/>
</dbReference>
<feature type="compositionally biased region" description="Low complexity" evidence="2">
    <location>
        <begin position="459"/>
        <end position="521"/>
    </location>
</feature>
<evidence type="ECO:0000256" key="1">
    <source>
        <dbReference type="ARBA" id="ARBA00038216"/>
    </source>
</evidence>
<feature type="compositionally biased region" description="Low complexity" evidence="2">
    <location>
        <begin position="338"/>
        <end position="376"/>
    </location>
</feature>
<dbReference type="GO" id="GO:0005634">
    <property type="term" value="C:nucleus"/>
    <property type="evidence" value="ECO:0007669"/>
    <property type="project" value="TreeGrafter"/>
</dbReference>
<reference evidence="4 5" key="1">
    <citation type="submission" date="2023-06" db="EMBL/GenBank/DDBJ databases">
        <title>Black Yeasts Isolated from many extreme environments.</title>
        <authorList>
            <person name="Coleine C."/>
            <person name="Stajich J.E."/>
            <person name="Selbmann L."/>
        </authorList>
    </citation>
    <scope>NUCLEOTIDE SEQUENCE [LARGE SCALE GENOMIC DNA]</scope>
    <source>
        <strain evidence="4 5">CCFEE 5887</strain>
    </source>
</reference>
<feature type="compositionally biased region" description="Basic and acidic residues" evidence="2">
    <location>
        <begin position="274"/>
        <end position="288"/>
    </location>
</feature>
<dbReference type="Pfam" id="PF16561">
    <property type="entry name" value="AMPK1_CBM"/>
    <property type="match status" value="1"/>
</dbReference>
<dbReference type="PANTHER" id="PTHR10343">
    <property type="entry name" value="5'-AMP-ACTIVATED PROTEIN KINASE , BETA SUBUNIT"/>
    <property type="match status" value="1"/>
</dbReference>
<dbReference type="Proteomes" id="UP001345827">
    <property type="component" value="Unassembled WGS sequence"/>
</dbReference>
<evidence type="ECO:0000313" key="5">
    <source>
        <dbReference type="Proteomes" id="UP001345827"/>
    </source>
</evidence>
<protein>
    <submittedName>
        <fullName evidence="4">Cruciform DNA binding protein</fullName>
    </submittedName>
</protein>
<feature type="compositionally biased region" description="Polar residues" evidence="2">
    <location>
        <begin position="441"/>
        <end position="454"/>
    </location>
</feature>
<evidence type="ECO:0000313" key="4">
    <source>
        <dbReference type="EMBL" id="KAK5540912.1"/>
    </source>
</evidence>
<feature type="compositionally biased region" description="Low complexity" evidence="2">
    <location>
        <begin position="246"/>
        <end position="266"/>
    </location>
</feature>
<feature type="compositionally biased region" description="Low complexity" evidence="2">
    <location>
        <begin position="94"/>
        <end position="108"/>
    </location>
</feature>
<evidence type="ECO:0000256" key="2">
    <source>
        <dbReference type="SAM" id="MobiDB-lite"/>
    </source>
</evidence>
<dbReference type="EMBL" id="JAXLQG010000004">
    <property type="protein sequence ID" value="KAK5540912.1"/>
    <property type="molecule type" value="Genomic_DNA"/>
</dbReference>
<evidence type="ECO:0000259" key="3">
    <source>
        <dbReference type="Pfam" id="PF16561"/>
    </source>
</evidence>
<feature type="compositionally biased region" description="Polar residues" evidence="2">
    <location>
        <begin position="182"/>
        <end position="196"/>
    </location>
</feature>
<accession>A0AAV9QCL6</accession>
<feature type="region of interest" description="Disordered" evidence="2">
    <location>
        <begin position="85"/>
        <end position="206"/>
    </location>
</feature>
<proteinExistence type="inferred from homology"/>
<dbReference type="SUPFAM" id="SSF81296">
    <property type="entry name" value="E set domains"/>
    <property type="match status" value="1"/>
</dbReference>
<dbReference type="InterPro" id="IPR050827">
    <property type="entry name" value="CRP1_MDG1_kinase"/>
</dbReference>
<dbReference type="GO" id="GO:0019901">
    <property type="term" value="F:protein kinase binding"/>
    <property type="evidence" value="ECO:0007669"/>
    <property type="project" value="TreeGrafter"/>
</dbReference>
<feature type="compositionally biased region" description="Polar residues" evidence="2">
    <location>
        <begin position="122"/>
        <end position="138"/>
    </location>
</feature>
<comment type="similarity">
    <text evidence="1">Belongs to the CRP1/MDG1 family.</text>
</comment>
<dbReference type="AlphaFoldDB" id="A0AAV9QCL6"/>
<name>A0AAV9QCL6_9PEZI</name>
<dbReference type="InterPro" id="IPR013783">
    <property type="entry name" value="Ig-like_fold"/>
</dbReference>
<dbReference type="InterPro" id="IPR032640">
    <property type="entry name" value="AMPK1_CBM"/>
</dbReference>
<comment type="caution">
    <text evidence="4">The sequence shown here is derived from an EMBL/GenBank/DDBJ whole genome shotgun (WGS) entry which is preliminary data.</text>
</comment>
<dbReference type="InterPro" id="IPR014756">
    <property type="entry name" value="Ig_E-set"/>
</dbReference>
<dbReference type="GO" id="GO:0005737">
    <property type="term" value="C:cytoplasm"/>
    <property type="evidence" value="ECO:0007669"/>
    <property type="project" value="TreeGrafter"/>
</dbReference>
<dbReference type="PANTHER" id="PTHR10343:SF81">
    <property type="entry name" value="CRUCIFORM DNA-RECOGNIZING PROTEIN 1-RELATED"/>
    <property type="match status" value="1"/>
</dbReference>
<sequence>MGSFLFKWPHPDANDVHVTGTFDDWGKTEKLNKIGDIWEKEVELPNADKKILYKFVVNDNWVIDPEAPQEDDGHGNLNNVLHPEQIKTKSTGVTTSSAAPESTTSAMAGQVPLEERKEATEVTPTSDSSFNKETTKSSPPGAFPETPQHESDSFGVNPLPPTEGAGNPVNVPAGEKPPAPEQITSNSIYSSVTTSEGDYEKAGSSLPFIGGALASLGLGGGVAAASSDKKENLIPESSLPMGEGAGTALEGAGPTISSAAPTSTTADLAGQVPLEERKPATVVERDTTETVPEIVKESITAAHTSGEATTSPEAVKEKAEVEQELLKKVPETDEAGEPAPTVAASTSETAPSSTTGPSSGAIPGTSSVAAAAIADGAEGGETQIEAPKTTHPVEKTEGDTTEYAPPQHTGVAPGVSSSAAAALSDGTEDPTLADEPAVRMMNQNDAMPTGSTEVPKTEAAPAATSTGTTAGAPAHDVTTTAEAPKTAAAESKQDTTATPSSATSTPKKAATTTPASSPASASKEKKKKNRISSLFKKIFD</sequence>
<dbReference type="Gene3D" id="2.60.40.10">
    <property type="entry name" value="Immunoglobulins"/>
    <property type="match status" value="1"/>
</dbReference>
<dbReference type="GO" id="GO:0031588">
    <property type="term" value="C:nucleotide-activated protein kinase complex"/>
    <property type="evidence" value="ECO:0007669"/>
    <property type="project" value="TreeGrafter"/>
</dbReference>
<feature type="domain" description="AMP-activated protein kinase glycogen-binding" evidence="3">
    <location>
        <begin position="5"/>
        <end position="82"/>
    </location>
</feature>
<keyword evidence="5" id="KW-1185">Reference proteome</keyword>
<feature type="compositionally biased region" description="Basic and acidic residues" evidence="2">
    <location>
        <begin position="314"/>
        <end position="331"/>
    </location>
</feature>
<feature type="compositionally biased region" description="Polar residues" evidence="2">
    <location>
        <begin position="301"/>
        <end position="312"/>
    </location>
</feature>
<feature type="region of interest" description="Disordered" evidence="2">
    <location>
        <begin position="219"/>
        <end position="540"/>
    </location>
</feature>
<organism evidence="4 5">
    <name type="scientific">Vermiconidia calcicola</name>
    <dbReference type="NCBI Taxonomy" id="1690605"/>
    <lineage>
        <taxon>Eukaryota</taxon>
        <taxon>Fungi</taxon>
        <taxon>Dikarya</taxon>
        <taxon>Ascomycota</taxon>
        <taxon>Pezizomycotina</taxon>
        <taxon>Dothideomycetes</taxon>
        <taxon>Dothideomycetidae</taxon>
        <taxon>Mycosphaerellales</taxon>
        <taxon>Extremaceae</taxon>
        <taxon>Vermiconidia</taxon>
    </lineage>
</organism>